<evidence type="ECO:0000259" key="4">
    <source>
        <dbReference type="Pfam" id="PF13280"/>
    </source>
</evidence>
<evidence type="ECO:0000259" key="3">
    <source>
        <dbReference type="Pfam" id="PF00533"/>
    </source>
</evidence>
<keyword evidence="6" id="KW-1185">Reference proteome</keyword>
<dbReference type="InterPro" id="IPR036420">
    <property type="entry name" value="BRCT_dom_sf"/>
</dbReference>
<dbReference type="EMBL" id="UGTA01000001">
    <property type="protein sequence ID" value="SUB59090.1"/>
    <property type="molecule type" value="Genomic_DNA"/>
</dbReference>
<keyword evidence="2" id="KW-0812">Transmembrane</keyword>
<feature type="domain" description="BRCT" evidence="3">
    <location>
        <begin position="211"/>
        <end position="278"/>
    </location>
</feature>
<dbReference type="Pfam" id="PF00533">
    <property type="entry name" value="BRCT"/>
    <property type="match status" value="1"/>
</dbReference>
<feature type="compositionally biased region" description="Basic and acidic residues" evidence="1">
    <location>
        <begin position="93"/>
        <end position="103"/>
    </location>
</feature>
<dbReference type="InterPro" id="IPR001357">
    <property type="entry name" value="BRCT_dom"/>
</dbReference>
<dbReference type="Gene3D" id="3.40.50.10190">
    <property type="entry name" value="BRCT domain"/>
    <property type="match status" value="1"/>
</dbReference>
<organism evidence="5 6">
    <name type="scientific">Phocoenobacter uteri</name>
    <dbReference type="NCBI Taxonomy" id="146806"/>
    <lineage>
        <taxon>Bacteria</taxon>
        <taxon>Pseudomonadati</taxon>
        <taxon>Pseudomonadota</taxon>
        <taxon>Gammaproteobacteria</taxon>
        <taxon>Pasteurellales</taxon>
        <taxon>Pasteurellaceae</taxon>
        <taxon>Phocoenobacter</taxon>
    </lineage>
</organism>
<evidence type="ECO:0000313" key="5">
    <source>
        <dbReference type="EMBL" id="SUB59090.1"/>
    </source>
</evidence>
<dbReference type="SUPFAM" id="SSF52113">
    <property type="entry name" value="BRCT domain"/>
    <property type="match status" value="1"/>
</dbReference>
<keyword evidence="2" id="KW-1133">Transmembrane helix</keyword>
<reference evidence="5 6" key="1">
    <citation type="submission" date="2018-06" db="EMBL/GenBank/DDBJ databases">
        <authorList>
            <consortium name="Pathogen Informatics"/>
            <person name="Doyle S."/>
        </authorList>
    </citation>
    <scope>NUCLEOTIDE SEQUENCE [LARGE SCALE GENOMIC DNA]</scope>
    <source>
        <strain evidence="5 6">NCTC12872</strain>
    </source>
</reference>
<keyword evidence="2" id="KW-0472">Membrane</keyword>
<proteinExistence type="predicted"/>
<accession>A0A379C9U6</accession>
<feature type="compositionally biased region" description="Polar residues" evidence="1">
    <location>
        <begin position="74"/>
        <end position="86"/>
    </location>
</feature>
<feature type="domain" description="WYL" evidence="4">
    <location>
        <begin position="110"/>
        <end position="163"/>
    </location>
</feature>
<feature type="transmembrane region" description="Helical" evidence="2">
    <location>
        <begin position="29"/>
        <end position="44"/>
    </location>
</feature>
<dbReference type="AlphaFoldDB" id="A0A379C9U6"/>
<dbReference type="Pfam" id="PF13280">
    <property type="entry name" value="WYL"/>
    <property type="match status" value="1"/>
</dbReference>
<evidence type="ECO:0000256" key="2">
    <source>
        <dbReference type="SAM" id="Phobius"/>
    </source>
</evidence>
<gene>
    <name evidence="5" type="ORF">NCTC12872_01065</name>
</gene>
<evidence type="ECO:0000256" key="1">
    <source>
        <dbReference type="SAM" id="MobiDB-lite"/>
    </source>
</evidence>
<feature type="region of interest" description="Disordered" evidence="1">
    <location>
        <begin position="65"/>
        <end position="105"/>
    </location>
</feature>
<dbReference type="Proteomes" id="UP000255417">
    <property type="component" value="Unassembled WGS sequence"/>
</dbReference>
<protein>
    <recommendedName>
        <fullName evidence="7">BRCT domain-containing protein</fullName>
    </recommendedName>
</protein>
<name>A0A379C9U6_9PAST</name>
<sequence>MLKCFFYWIVLCLVLTLMSKILGEDVTAILFLLFLVFGGCYGIWEKIKNRKKEKVLEKTIKPFKTEPKNKSDKSQTILDTKPTQSIFEPETEPESKISVEPKKVKTTPKQSTINRDVIEFDYVDYHGNPTRRKVRVREVDETYLEGYDLNRRDTRTFKLERIGDEIIELETGLISTKEDWLRDNYDIELDDLDDDFKEYLNLDSKYNDPTLEVCFTGFKKADREELELDAELTGDFIVRKSVTQNLDILVCGSNAGPTKKAQAERQGVLILSEDEFRETYLNE</sequence>
<evidence type="ECO:0000313" key="6">
    <source>
        <dbReference type="Proteomes" id="UP000255417"/>
    </source>
</evidence>
<dbReference type="InterPro" id="IPR026881">
    <property type="entry name" value="WYL_dom"/>
</dbReference>
<evidence type="ECO:0008006" key="7">
    <source>
        <dbReference type="Google" id="ProtNLM"/>
    </source>
</evidence>